<dbReference type="Proteomes" id="UP000501690">
    <property type="component" value="Linkage Group LG2"/>
</dbReference>
<sequence length="111" mass="13058">MVQMRGRRWWWLLRFAGEDDWLLFYFDPRQKWNSMASGEKPKKEVCYFFFKAYEGVCIKKPRQGCEEEGMVVEGVGVKVGHFHGADCCSARSMLVLDILMWLSTRQNAFCC</sequence>
<dbReference type="EMBL" id="CP039346">
    <property type="protein sequence ID" value="QCD83463.1"/>
    <property type="molecule type" value="Genomic_DNA"/>
</dbReference>
<name>A0A4D6L4M6_VIGUN</name>
<protein>
    <submittedName>
        <fullName evidence="1">Uncharacterized protein</fullName>
    </submittedName>
</protein>
<proteinExistence type="predicted"/>
<reference evidence="1 2" key="1">
    <citation type="submission" date="2019-04" db="EMBL/GenBank/DDBJ databases">
        <title>An improved genome assembly and genetic linkage map for asparagus bean, Vigna unguiculata ssp. sesquipedialis.</title>
        <authorList>
            <person name="Xia Q."/>
            <person name="Zhang R."/>
            <person name="Dong Y."/>
        </authorList>
    </citation>
    <scope>NUCLEOTIDE SEQUENCE [LARGE SCALE GENOMIC DNA]</scope>
    <source>
        <tissue evidence="1">Leaf</tissue>
    </source>
</reference>
<evidence type="ECO:0000313" key="1">
    <source>
        <dbReference type="EMBL" id="QCD83463.1"/>
    </source>
</evidence>
<evidence type="ECO:0000313" key="2">
    <source>
        <dbReference type="Proteomes" id="UP000501690"/>
    </source>
</evidence>
<gene>
    <name evidence="1" type="ORF">DEO72_LG2g3807</name>
</gene>
<accession>A0A4D6L4M6</accession>
<organism evidence="1 2">
    <name type="scientific">Vigna unguiculata</name>
    <name type="common">Cowpea</name>
    <dbReference type="NCBI Taxonomy" id="3917"/>
    <lineage>
        <taxon>Eukaryota</taxon>
        <taxon>Viridiplantae</taxon>
        <taxon>Streptophyta</taxon>
        <taxon>Embryophyta</taxon>
        <taxon>Tracheophyta</taxon>
        <taxon>Spermatophyta</taxon>
        <taxon>Magnoliopsida</taxon>
        <taxon>eudicotyledons</taxon>
        <taxon>Gunneridae</taxon>
        <taxon>Pentapetalae</taxon>
        <taxon>rosids</taxon>
        <taxon>fabids</taxon>
        <taxon>Fabales</taxon>
        <taxon>Fabaceae</taxon>
        <taxon>Papilionoideae</taxon>
        <taxon>50 kb inversion clade</taxon>
        <taxon>NPAAA clade</taxon>
        <taxon>indigoferoid/millettioid clade</taxon>
        <taxon>Phaseoleae</taxon>
        <taxon>Vigna</taxon>
    </lineage>
</organism>
<dbReference type="AlphaFoldDB" id="A0A4D6L4M6"/>
<keyword evidence="2" id="KW-1185">Reference proteome</keyword>